<comment type="caution">
    <text evidence="1">The sequence shown here is derived from an EMBL/GenBank/DDBJ whole genome shotgun (WGS) entry which is preliminary data.</text>
</comment>
<accession>A0ABW2GHI6</accession>
<dbReference type="RefSeq" id="WP_386416793.1">
    <property type="nucleotide sequence ID" value="NZ_JBHSZO010000031.1"/>
</dbReference>
<evidence type="ECO:0000313" key="1">
    <source>
        <dbReference type="EMBL" id="MFC7220240.1"/>
    </source>
</evidence>
<protein>
    <recommendedName>
        <fullName evidence="3">Transcriptional regulator, AbiEi antitoxin, Type IV TA system</fullName>
    </recommendedName>
</protein>
<proteinExistence type="predicted"/>
<organism evidence="1 2">
    <name type="scientific">Streptomyces polyrhachis</name>
    <dbReference type="NCBI Taxonomy" id="1282885"/>
    <lineage>
        <taxon>Bacteria</taxon>
        <taxon>Bacillati</taxon>
        <taxon>Actinomycetota</taxon>
        <taxon>Actinomycetes</taxon>
        <taxon>Kitasatosporales</taxon>
        <taxon>Streptomycetaceae</taxon>
        <taxon>Streptomyces</taxon>
    </lineage>
</organism>
<sequence>MNHETPHSPRTSSVSCNPLPLSHLGGVRPALLTAHQLREHGVSAAVAERRCRPGGPWQQLLPGVYLLHSGAPTGWERLHSALLYAGRADGAVPRQGADPESPGHGPAMLTGMAALALHGFADAPRLPELAAVDVLLPRERRLRSTGHARLVRAHTPPAAEEIAGLPVAPAPRALADAVARLRDASLVRRLLVEAVRAGHCDAASLVRELAGQRLLDEPHVAGGVAALLAEGRSRAEELLYAMVRLHELPDPLWQVDLRLPGGPHLGGLDAYWPEYAVALELDCRTPGAEEGSAGDALWEGHVAKRETLERLGITVVHVTPRKLGESMGQQAEVVRAALLAAAEREPSAYVVVLPQ</sequence>
<dbReference type="EMBL" id="JBHSZO010000031">
    <property type="protein sequence ID" value="MFC7220240.1"/>
    <property type="molecule type" value="Genomic_DNA"/>
</dbReference>
<evidence type="ECO:0008006" key="3">
    <source>
        <dbReference type="Google" id="ProtNLM"/>
    </source>
</evidence>
<reference evidence="2" key="1">
    <citation type="journal article" date="2019" name="Int. J. Syst. Evol. Microbiol.">
        <title>The Global Catalogue of Microorganisms (GCM) 10K type strain sequencing project: providing services to taxonomists for standard genome sequencing and annotation.</title>
        <authorList>
            <consortium name="The Broad Institute Genomics Platform"/>
            <consortium name="The Broad Institute Genome Sequencing Center for Infectious Disease"/>
            <person name="Wu L."/>
            <person name="Ma J."/>
        </authorList>
    </citation>
    <scope>NUCLEOTIDE SEQUENCE [LARGE SCALE GENOMIC DNA]</scope>
    <source>
        <strain evidence="2">CGMCC 1.13681</strain>
    </source>
</reference>
<name>A0ABW2GHI6_9ACTN</name>
<gene>
    <name evidence="1" type="ORF">ACFQLX_19030</name>
</gene>
<evidence type="ECO:0000313" key="2">
    <source>
        <dbReference type="Proteomes" id="UP001596413"/>
    </source>
</evidence>
<dbReference type="Proteomes" id="UP001596413">
    <property type="component" value="Unassembled WGS sequence"/>
</dbReference>
<keyword evidence="2" id="KW-1185">Reference proteome</keyword>